<evidence type="ECO:0000256" key="1">
    <source>
        <dbReference type="SAM" id="MobiDB-lite"/>
    </source>
</evidence>
<keyword evidence="3" id="KW-1185">Reference proteome</keyword>
<sequence length="345" mass="40021">MSSHIHDWFFKPTACHPVATTFSQRNYCHTQHKRNYCQTQATLPLTCYGCETQNDHEGRDKNVSTIAQGEHEKSTDGCTEGTTYKIEDWVENVDGTEKEERSYHIERETTTNEGAIVVRFGPEQPAWLSLTFTGTEHCQLVLKSVWDDVSERMVDFDEWVHFRTSVRIKDVSSFESLTHIEEQLLFWGEPEQVSELFERRSLILYKLYEMEVQKRVDENLENFNPVEPSVNYDYMCIRFLSPNPISKANNADYQGPIPSNLQTVVYTENREETIDFMDSANNEDSSNDGSQQVFVSSPPTTLHADIKLEEVEVVSLDSRMTSMDSKLRKFEDAKKQRALRRRAKK</sequence>
<dbReference type="AlphaFoldDB" id="A0A2Z7DBY1"/>
<accession>A0A2Z7DBY1</accession>
<protein>
    <submittedName>
        <fullName evidence="2">ABC transporter G family member 39-like</fullName>
    </submittedName>
</protein>
<dbReference type="EMBL" id="KQ988258">
    <property type="protein sequence ID" value="KZV56155.1"/>
    <property type="molecule type" value="Genomic_DNA"/>
</dbReference>
<dbReference type="Proteomes" id="UP000250235">
    <property type="component" value="Unassembled WGS sequence"/>
</dbReference>
<name>A0A2Z7DBY1_9LAMI</name>
<gene>
    <name evidence="2" type="ORF">F511_29668</name>
</gene>
<dbReference type="OrthoDB" id="1933455at2759"/>
<evidence type="ECO:0000313" key="2">
    <source>
        <dbReference type="EMBL" id="KZV56155.1"/>
    </source>
</evidence>
<organism evidence="2 3">
    <name type="scientific">Dorcoceras hygrometricum</name>
    <dbReference type="NCBI Taxonomy" id="472368"/>
    <lineage>
        <taxon>Eukaryota</taxon>
        <taxon>Viridiplantae</taxon>
        <taxon>Streptophyta</taxon>
        <taxon>Embryophyta</taxon>
        <taxon>Tracheophyta</taxon>
        <taxon>Spermatophyta</taxon>
        <taxon>Magnoliopsida</taxon>
        <taxon>eudicotyledons</taxon>
        <taxon>Gunneridae</taxon>
        <taxon>Pentapetalae</taxon>
        <taxon>asterids</taxon>
        <taxon>lamiids</taxon>
        <taxon>Lamiales</taxon>
        <taxon>Gesneriaceae</taxon>
        <taxon>Didymocarpoideae</taxon>
        <taxon>Trichosporeae</taxon>
        <taxon>Loxocarpinae</taxon>
        <taxon>Dorcoceras</taxon>
    </lineage>
</organism>
<proteinExistence type="predicted"/>
<reference evidence="2 3" key="1">
    <citation type="journal article" date="2015" name="Proc. Natl. Acad. Sci. U.S.A.">
        <title>The resurrection genome of Boea hygrometrica: A blueprint for survival of dehydration.</title>
        <authorList>
            <person name="Xiao L."/>
            <person name="Yang G."/>
            <person name="Zhang L."/>
            <person name="Yang X."/>
            <person name="Zhao S."/>
            <person name="Ji Z."/>
            <person name="Zhou Q."/>
            <person name="Hu M."/>
            <person name="Wang Y."/>
            <person name="Chen M."/>
            <person name="Xu Y."/>
            <person name="Jin H."/>
            <person name="Xiao X."/>
            <person name="Hu G."/>
            <person name="Bao F."/>
            <person name="Hu Y."/>
            <person name="Wan P."/>
            <person name="Li L."/>
            <person name="Deng X."/>
            <person name="Kuang T."/>
            <person name="Xiang C."/>
            <person name="Zhu J.K."/>
            <person name="Oliver M.J."/>
            <person name="He Y."/>
        </authorList>
    </citation>
    <scope>NUCLEOTIDE SEQUENCE [LARGE SCALE GENOMIC DNA]</scope>
    <source>
        <strain evidence="3">cv. XS01</strain>
    </source>
</reference>
<feature type="compositionally biased region" description="Basic residues" evidence="1">
    <location>
        <begin position="336"/>
        <end position="345"/>
    </location>
</feature>
<evidence type="ECO:0000313" key="3">
    <source>
        <dbReference type="Proteomes" id="UP000250235"/>
    </source>
</evidence>
<feature type="compositionally biased region" description="Basic and acidic residues" evidence="1">
    <location>
        <begin position="325"/>
        <end position="335"/>
    </location>
</feature>
<feature type="region of interest" description="Disordered" evidence="1">
    <location>
        <begin position="321"/>
        <end position="345"/>
    </location>
</feature>
<feature type="region of interest" description="Disordered" evidence="1">
    <location>
        <begin position="279"/>
        <end position="298"/>
    </location>
</feature>